<dbReference type="InterPro" id="IPR029063">
    <property type="entry name" value="SAM-dependent_MTases_sf"/>
</dbReference>
<gene>
    <name evidence="4" type="ORF">GCM10025751_53930</name>
</gene>
<dbReference type="PANTHER" id="PTHR43861:SF1">
    <property type="entry name" value="TRANS-ACONITATE 2-METHYLTRANSFERASE"/>
    <property type="match status" value="1"/>
</dbReference>
<sequence length="131" mass="15052">MTDIERRPEDETQYRDHLQRSETVWNRWSDWYRTSEQDFEPFRTELITQLGLREGDRVLEIGCGPGVNFSLIWEAIGEDGQLVATDYSPEMVTKARERITTNGWENIEVVRADATTANLGGAMTQLSQPSL</sequence>
<evidence type="ECO:0000256" key="1">
    <source>
        <dbReference type="ARBA" id="ARBA00022603"/>
    </source>
</evidence>
<dbReference type="Gene3D" id="3.40.50.150">
    <property type="entry name" value="Vaccinia Virus protein VP39"/>
    <property type="match status" value="1"/>
</dbReference>
<dbReference type="PANTHER" id="PTHR43861">
    <property type="entry name" value="TRANS-ACONITATE 2-METHYLTRANSFERASE-RELATED"/>
    <property type="match status" value="1"/>
</dbReference>
<dbReference type="AlphaFoldDB" id="A0AAV3UQS7"/>
<evidence type="ECO:0000259" key="3">
    <source>
        <dbReference type="Pfam" id="PF13649"/>
    </source>
</evidence>
<protein>
    <recommendedName>
        <fullName evidence="3">Methyltransferase domain-containing protein</fullName>
    </recommendedName>
</protein>
<evidence type="ECO:0000256" key="2">
    <source>
        <dbReference type="ARBA" id="ARBA00022679"/>
    </source>
</evidence>
<organism evidence="4 5">
    <name type="scientific">Haladaptatus pallidirubidus</name>
    <dbReference type="NCBI Taxonomy" id="1008152"/>
    <lineage>
        <taxon>Archaea</taxon>
        <taxon>Methanobacteriati</taxon>
        <taxon>Methanobacteriota</taxon>
        <taxon>Stenosarchaea group</taxon>
        <taxon>Halobacteria</taxon>
        <taxon>Halobacteriales</taxon>
        <taxon>Haladaptataceae</taxon>
        <taxon>Haladaptatus</taxon>
    </lineage>
</organism>
<dbReference type="GO" id="GO:0032259">
    <property type="term" value="P:methylation"/>
    <property type="evidence" value="ECO:0007669"/>
    <property type="project" value="UniProtKB-KW"/>
</dbReference>
<evidence type="ECO:0000313" key="4">
    <source>
        <dbReference type="EMBL" id="GAA5064393.1"/>
    </source>
</evidence>
<dbReference type="Proteomes" id="UP001501729">
    <property type="component" value="Unassembled WGS sequence"/>
</dbReference>
<dbReference type="GeneID" id="68617593"/>
<dbReference type="InterPro" id="IPR041698">
    <property type="entry name" value="Methyltransf_25"/>
</dbReference>
<dbReference type="GO" id="GO:0008168">
    <property type="term" value="F:methyltransferase activity"/>
    <property type="evidence" value="ECO:0007669"/>
    <property type="project" value="UniProtKB-KW"/>
</dbReference>
<feature type="domain" description="Methyltransferase" evidence="3">
    <location>
        <begin position="58"/>
        <end position="118"/>
    </location>
</feature>
<name>A0AAV3UQS7_9EURY</name>
<comment type="caution">
    <text evidence="4">The sequence shown here is derived from an EMBL/GenBank/DDBJ whole genome shotgun (WGS) entry which is preliminary data.</text>
</comment>
<dbReference type="CDD" id="cd02440">
    <property type="entry name" value="AdoMet_MTases"/>
    <property type="match status" value="1"/>
</dbReference>
<keyword evidence="5" id="KW-1185">Reference proteome</keyword>
<dbReference type="SUPFAM" id="SSF53335">
    <property type="entry name" value="S-adenosyl-L-methionine-dependent methyltransferases"/>
    <property type="match status" value="1"/>
</dbReference>
<evidence type="ECO:0000313" key="5">
    <source>
        <dbReference type="Proteomes" id="UP001501729"/>
    </source>
</evidence>
<dbReference type="RefSeq" id="WP_227778862.1">
    <property type="nucleotide sequence ID" value="NZ_BAABKX010000030.1"/>
</dbReference>
<reference evidence="4 5" key="1">
    <citation type="journal article" date="2019" name="Int. J. Syst. Evol. Microbiol.">
        <title>The Global Catalogue of Microorganisms (GCM) 10K type strain sequencing project: providing services to taxonomists for standard genome sequencing and annotation.</title>
        <authorList>
            <consortium name="The Broad Institute Genomics Platform"/>
            <consortium name="The Broad Institute Genome Sequencing Center for Infectious Disease"/>
            <person name="Wu L."/>
            <person name="Ma J."/>
        </authorList>
    </citation>
    <scope>NUCLEOTIDE SEQUENCE [LARGE SCALE GENOMIC DNA]</scope>
    <source>
        <strain evidence="4 5">JCM 17504</strain>
    </source>
</reference>
<dbReference type="EMBL" id="BAABKX010000030">
    <property type="protein sequence ID" value="GAA5064393.1"/>
    <property type="molecule type" value="Genomic_DNA"/>
</dbReference>
<keyword evidence="1" id="KW-0489">Methyltransferase</keyword>
<accession>A0AAV3UQS7</accession>
<dbReference type="Pfam" id="PF13649">
    <property type="entry name" value="Methyltransf_25"/>
    <property type="match status" value="1"/>
</dbReference>
<proteinExistence type="predicted"/>
<keyword evidence="2" id="KW-0808">Transferase</keyword>